<keyword evidence="1 3" id="KW-0378">Hydrolase</keyword>
<keyword evidence="4" id="KW-1185">Reference proteome</keyword>
<dbReference type="RefSeq" id="WP_123880702.1">
    <property type="nucleotide sequence ID" value="NZ_RPFZ01000001.1"/>
</dbReference>
<evidence type="ECO:0000259" key="2">
    <source>
        <dbReference type="PROSITE" id="PS50175"/>
    </source>
</evidence>
<dbReference type="Gene3D" id="2.40.70.10">
    <property type="entry name" value="Acid Proteases"/>
    <property type="match status" value="1"/>
</dbReference>
<dbReference type="CDD" id="cd05483">
    <property type="entry name" value="retropepsin_like_bacteria"/>
    <property type="match status" value="1"/>
</dbReference>
<dbReference type="GO" id="GO:0006508">
    <property type="term" value="P:proteolysis"/>
    <property type="evidence" value="ECO:0007669"/>
    <property type="project" value="UniProtKB-KW"/>
</dbReference>
<dbReference type="InterPro" id="IPR011969">
    <property type="entry name" value="Clan_AA_Asp_peptidase_C"/>
</dbReference>
<dbReference type="InterPro" id="IPR034122">
    <property type="entry name" value="Retropepsin-like_bacterial"/>
</dbReference>
<dbReference type="GO" id="GO:0004190">
    <property type="term" value="F:aspartic-type endopeptidase activity"/>
    <property type="evidence" value="ECO:0007669"/>
    <property type="project" value="InterPro"/>
</dbReference>
<dbReference type="SUPFAM" id="SSF50630">
    <property type="entry name" value="Acid proteases"/>
    <property type="match status" value="1"/>
</dbReference>
<accession>A0A3N5DRP3</accession>
<evidence type="ECO:0000313" key="3">
    <source>
        <dbReference type="EMBL" id="RPF71861.1"/>
    </source>
</evidence>
<dbReference type="OrthoDB" id="7595324at2"/>
<evidence type="ECO:0000256" key="1">
    <source>
        <dbReference type="ARBA" id="ARBA00022801"/>
    </source>
</evidence>
<proteinExistence type="predicted"/>
<dbReference type="AlphaFoldDB" id="A0A3N5DRP3"/>
<dbReference type="InterPro" id="IPR001969">
    <property type="entry name" value="Aspartic_peptidase_AS"/>
</dbReference>
<name>A0A3N5DRP3_9SPHN</name>
<dbReference type="InterPro" id="IPR021109">
    <property type="entry name" value="Peptidase_aspartic_dom_sf"/>
</dbReference>
<feature type="domain" description="Peptidase A2" evidence="2">
    <location>
        <begin position="82"/>
        <end position="161"/>
    </location>
</feature>
<protein>
    <submittedName>
        <fullName evidence="3">TIGR02281 family clan AA aspartic protease</fullName>
        <ecNumber evidence="3">3.4.23.-</ecNumber>
    </submittedName>
</protein>
<reference evidence="3 4" key="1">
    <citation type="submission" date="2018-11" db="EMBL/GenBank/DDBJ databases">
        <title>Erythrobacter spongiae sp. nov., isolated from a marine sponge.</title>
        <authorList>
            <person name="Zhuang L."/>
            <person name="Luo L."/>
        </authorList>
    </citation>
    <scope>NUCLEOTIDE SEQUENCE [LARGE SCALE GENOMIC DNA]</scope>
    <source>
        <strain evidence="3 4">HN-E23</strain>
    </source>
</reference>
<keyword evidence="3" id="KW-0645">Protease</keyword>
<evidence type="ECO:0000313" key="4">
    <source>
        <dbReference type="Proteomes" id="UP000275232"/>
    </source>
</evidence>
<dbReference type="Proteomes" id="UP000275232">
    <property type="component" value="Unassembled WGS sequence"/>
</dbReference>
<dbReference type="EMBL" id="RPFZ01000001">
    <property type="protein sequence ID" value="RPF71861.1"/>
    <property type="molecule type" value="Genomic_DNA"/>
</dbReference>
<dbReference type="EC" id="3.4.23.-" evidence="3"/>
<dbReference type="PROSITE" id="PS50175">
    <property type="entry name" value="ASP_PROT_RETROV"/>
    <property type="match status" value="1"/>
</dbReference>
<dbReference type="PROSITE" id="PS00141">
    <property type="entry name" value="ASP_PROTEASE"/>
    <property type="match status" value="1"/>
</dbReference>
<dbReference type="InterPro" id="IPR001995">
    <property type="entry name" value="Peptidase_A2_cat"/>
</dbReference>
<organism evidence="3 4">
    <name type="scientific">Aurantiacibacter spongiae</name>
    <dbReference type="NCBI Taxonomy" id="2488860"/>
    <lineage>
        <taxon>Bacteria</taxon>
        <taxon>Pseudomonadati</taxon>
        <taxon>Pseudomonadota</taxon>
        <taxon>Alphaproteobacteria</taxon>
        <taxon>Sphingomonadales</taxon>
        <taxon>Erythrobacteraceae</taxon>
        <taxon>Aurantiacibacter</taxon>
    </lineage>
</organism>
<gene>
    <name evidence="3" type="ORF">EG799_09690</name>
</gene>
<comment type="caution">
    <text evidence="3">The sequence shown here is derived from an EMBL/GenBank/DDBJ whole genome shotgun (WGS) entry which is preliminary data.</text>
</comment>
<sequence length="179" mass="18542">MDYRIPLACVLIAGGAVGLAVPMFALEDGLASTTVEPSPTASPDAMLAALGDGQVRWNEEFTLQRQVDGHFYAEVSIDGVPSRMLVDTGASIVALTGEDASAAGIYWDDHAIAPVAQGASGPVFGVPVMLPRVSLGAFEATDVDAIVVPDGLAISLLGQSFLSTVDRVEIADDRMILGQ</sequence>
<dbReference type="NCBIfam" id="TIGR02281">
    <property type="entry name" value="clan_AA_DTGA"/>
    <property type="match status" value="1"/>
</dbReference>
<dbReference type="Pfam" id="PF13975">
    <property type="entry name" value="gag-asp_proteas"/>
    <property type="match status" value="1"/>
</dbReference>